<keyword evidence="3" id="KW-1185">Reference proteome</keyword>
<evidence type="ECO:0000313" key="3">
    <source>
        <dbReference type="Proteomes" id="UP000188929"/>
    </source>
</evidence>
<keyword evidence="1" id="KW-0812">Transmembrane</keyword>
<evidence type="ECO:0000256" key="1">
    <source>
        <dbReference type="SAM" id="Phobius"/>
    </source>
</evidence>
<organism evidence="2 3">
    <name type="scientific">Pseudofrankia asymbiotica</name>
    <dbReference type="NCBI Taxonomy" id="1834516"/>
    <lineage>
        <taxon>Bacteria</taxon>
        <taxon>Bacillati</taxon>
        <taxon>Actinomycetota</taxon>
        <taxon>Actinomycetes</taxon>
        <taxon>Frankiales</taxon>
        <taxon>Frankiaceae</taxon>
        <taxon>Pseudofrankia</taxon>
    </lineage>
</organism>
<dbReference type="Proteomes" id="UP000188929">
    <property type="component" value="Unassembled WGS sequence"/>
</dbReference>
<evidence type="ECO:0000313" key="2">
    <source>
        <dbReference type="EMBL" id="ONH31267.1"/>
    </source>
</evidence>
<dbReference type="OrthoDB" id="3387554at2"/>
<gene>
    <name evidence="2" type="ORF">BL253_10440</name>
</gene>
<protein>
    <submittedName>
        <fullName evidence="2">Uncharacterized protein</fullName>
    </submittedName>
</protein>
<comment type="caution">
    <text evidence="2">The sequence shown here is derived from an EMBL/GenBank/DDBJ whole genome shotgun (WGS) entry which is preliminary data.</text>
</comment>
<name>A0A1V2IDS1_9ACTN</name>
<dbReference type="STRING" id="1834516.BL253_10440"/>
<dbReference type="RefSeq" id="WP_076815912.1">
    <property type="nucleotide sequence ID" value="NZ_MOMC01000017.1"/>
</dbReference>
<dbReference type="AlphaFoldDB" id="A0A1V2IDS1"/>
<reference evidence="3" key="1">
    <citation type="submission" date="2016-10" db="EMBL/GenBank/DDBJ databases">
        <title>Frankia sp. NRRL B-16386 Genome sequencing.</title>
        <authorList>
            <person name="Ghodhbane-Gtari F."/>
            <person name="Swanson E."/>
            <person name="Gueddou A."/>
            <person name="Hezbri K."/>
            <person name="Ktari K."/>
            <person name="Nouioui I."/>
            <person name="Morris K."/>
            <person name="Simpson S."/>
            <person name="Abebe-Akele F."/>
            <person name="Thomas K."/>
            <person name="Gtari M."/>
            <person name="Tisa L.S."/>
        </authorList>
    </citation>
    <scope>NUCLEOTIDE SEQUENCE [LARGE SCALE GENOMIC DNA]</scope>
    <source>
        <strain evidence="3">NRRL B-16386</strain>
    </source>
</reference>
<feature type="transmembrane region" description="Helical" evidence="1">
    <location>
        <begin position="125"/>
        <end position="145"/>
    </location>
</feature>
<keyword evidence="1" id="KW-0472">Membrane</keyword>
<dbReference type="InterPro" id="IPR047789">
    <property type="entry name" value="CU044_5270-like"/>
</dbReference>
<sequence length="422" mass="44174">MDDRPPAYDAPNGRVPDEQAGMALAGVGAEATPAVVATEAAVATLAAEEMAVRAELVPVGLLRADVARPGPAELAAARQRLLDRMAAEDCAVVVPGPRKVRAARAAQAARGPAGERRRWRPRVTARRVIAVTVVAVVAAAGLFTVETLNVGGSAGATAEAATLLESAAVGTVTSDPPVGPTQYRKSTTRAAYLASTSLADGKELSWLTESVTETWIPSDPARPWVVRQNSSTPVRWFNPADEAFARGAGLIPSPGPPSVFQAVDGEFAGPITDIQAWQAPTAGFLARLPRDPERLLERIYHDSKGQGNSKDGEALVFIADVLRTGFASADLRAAMYRAAIRIPGVTVTDHAANLAGRMGVAVGRDEGDDTRQEMIFDPVTGEFIGEREVILRDGRMSGVPAGTATDYTAVTTEVVDSAPTSP</sequence>
<dbReference type="EMBL" id="MOMC01000017">
    <property type="protein sequence ID" value="ONH31267.1"/>
    <property type="molecule type" value="Genomic_DNA"/>
</dbReference>
<accession>A0A1V2IDS1</accession>
<keyword evidence="1" id="KW-1133">Transmembrane helix</keyword>
<dbReference type="NCBIfam" id="NF038083">
    <property type="entry name" value="CU044_5270_fam"/>
    <property type="match status" value="1"/>
</dbReference>
<proteinExistence type="predicted"/>